<keyword evidence="1" id="KW-1133">Transmembrane helix</keyword>
<dbReference type="EMBL" id="JEMX01000013">
    <property type="protein sequence ID" value="EXI82085.1"/>
    <property type="molecule type" value="Genomic_DNA"/>
</dbReference>
<dbReference type="AlphaFoldDB" id="A0A011PYX8"/>
<feature type="chain" id="PRO_5001461556" description="Secreted protein" evidence="2">
    <location>
        <begin position="19"/>
        <end position="141"/>
    </location>
</feature>
<gene>
    <name evidence="3" type="ORF">AW10_00770</name>
</gene>
<comment type="caution">
    <text evidence="3">The sequence shown here is derived from an EMBL/GenBank/DDBJ whole genome shotgun (WGS) entry which is preliminary data.</text>
</comment>
<evidence type="ECO:0000256" key="2">
    <source>
        <dbReference type="SAM" id="SignalP"/>
    </source>
</evidence>
<evidence type="ECO:0000256" key="1">
    <source>
        <dbReference type="SAM" id="Phobius"/>
    </source>
</evidence>
<accession>A0A011PYX8</accession>
<evidence type="ECO:0000313" key="3">
    <source>
        <dbReference type="EMBL" id="EXI82085.1"/>
    </source>
</evidence>
<name>A0A011PYX8_9PROT</name>
<reference evidence="3 4" key="1">
    <citation type="submission" date="2014-02" db="EMBL/GenBank/DDBJ databases">
        <title>Expanding our view of genomic diversity in Candidatus Accumulibacter clades.</title>
        <authorList>
            <person name="Skennerton C.T."/>
            <person name="Barr J.J."/>
            <person name="Slater F.R."/>
            <person name="Bond P.L."/>
            <person name="Tyson G.W."/>
        </authorList>
    </citation>
    <scope>NUCLEOTIDE SEQUENCE [LARGE SCALE GENOMIC DNA]</scope>
    <source>
        <strain evidence="4">BA-92</strain>
    </source>
</reference>
<keyword evidence="2" id="KW-0732">Signal</keyword>
<feature type="transmembrane region" description="Helical" evidence="1">
    <location>
        <begin position="65"/>
        <end position="86"/>
    </location>
</feature>
<proteinExistence type="predicted"/>
<protein>
    <recommendedName>
        <fullName evidence="5">Secreted protein</fullName>
    </recommendedName>
</protein>
<feature type="signal peptide" evidence="2">
    <location>
        <begin position="1"/>
        <end position="18"/>
    </location>
</feature>
<organism evidence="3 4">
    <name type="scientific">Candidatus Accumulibacter appositus</name>
    <dbReference type="NCBI Taxonomy" id="1454003"/>
    <lineage>
        <taxon>Bacteria</taxon>
        <taxon>Pseudomonadati</taxon>
        <taxon>Pseudomonadota</taxon>
        <taxon>Betaproteobacteria</taxon>
        <taxon>Candidatus Accumulibacter</taxon>
    </lineage>
</organism>
<keyword evidence="1" id="KW-0472">Membrane</keyword>
<evidence type="ECO:0008006" key="5">
    <source>
        <dbReference type="Google" id="ProtNLM"/>
    </source>
</evidence>
<feature type="transmembrane region" description="Helical" evidence="1">
    <location>
        <begin position="122"/>
        <end position="140"/>
    </location>
</feature>
<evidence type="ECO:0000313" key="4">
    <source>
        <dbReference type="Proteomes" id="UP000021816"/>
    </source>
</evidence>
<keyword evidence="1" id="KW-0812">Transmembrane</keyword>
<sequence precursor="true">MVLGFLAALAAPTATQLAAPTATPAATGGASALAVRLFRSGTVRARCVHCLYRGLGLGILRRGRLVLALAACVATPATGLTGLTGLSRFASARRFRPCLRRVLLHRSFVLLTIGAWRRRFARFVATVGASVAAGFALRVAC</sequence>
<dbReference type="Proteomes" id="UP000021816">
    <property type="component" value="Unassembled WGS sequence"/>
</dbReference>